<dbReference type="GO" id="GO:0015871">
    <property type="term" value="P:choline transport"/>
    <property type="evidence" value="ECO:0007669"/>
    <property type="project" value="TreeGrafter"/>
</dbReference>
<feature type="transmembrane region" description="Helical" evidence="7">
    <location>
        <begin position="245"/>
        <end position="265"/>
    </location>
</feature>
<accession>W9GTA1</accession>
<dbReference type="SUPFAM" id="SSF161098">
    <property type="entry name" value="MetI-like"/>
    <property type="match status" value="1"/>
</dbReference>
<dbReference type="InterPro" id="IPR035906">
    <property type="entry name" value="MetI-like_sf"/>
</dbReference>
<evidence type="ECO:0000256" key="4">
    <source>
        <dbReference type="ARBA" id="ARBA00022692"/>
    </source>
</evidence>
<keyword evidence="6 7" id="KW-0472">Membrane</keyword>
<evidence type="ECO:0000259" key="8">
    <source>
        <dbReference type="PROSITE" id="PS50928"/>
    </source>
</evidence>
<feature type="transmembrane region" description="Helical" evidence="7">
    <location>
        <begin position="24"/>
        <end position="43"/>
    </location>
</feature>
<evidence type="ECO:0000256" key="2">
    <source>
        <dbReference type="ARBA" id="ARBA00022448"/>
    </source>
</evidence>
<name>W9GTA1_9MICO</name>
<gene>
    <name evidence="9" type="ORF">N864_12180</name>
</gene>
<proteinExistence type="inferred from homology"/>
<evidence type="ECO:0000256" key="5">
    <source>
        <dbReference type="ARBA" id="ARBA00022989"/>
    </source>
</evidence>
<dbReference type="GO" id="GO:0043190">
    <property type="term" value="C:ATP-binding cassette (ABC) transporter complex"/>
    <property type="evidence" value="ECO:0007669"/>
    <property type="project" value="TreeGrafter"/>
</dbReference>
<dbReference type="EMBL" id="AWQS01000021">
    <property type="protein sequence ID" value="EWT07104.1"/>
    <property type="molecule type" value="Genomic_DNA"/>
</dbReference>
<comment type="similarity">
    <text evidence="7">Belongs to the binding-protein-dependent transport system permease family.</text>
</comment>
<dbReference type="CDD" id="cd06261">
    <property type="entry name" value="TM_PBP2"/>
    <property type="match status" value="1"/>
</dbReference>
<dbReference type="PROSITE" id="PS50928">
    <property type="entry name" value="ABC_TM1"/>
    <property type="match status" value="1"/>
</dbReference>
<keyword evidence="3" id="KW-1003">Cell membrane</keyword>
<keyword evidence="5 7" id="KW-1133">Transmembrane helix</keyword>
<evidence type="ECO:0000313" key="10">
    <source>
        <dbReference type="Proteomes" id="UP000019494"/>
    </source>
</evidence>
<dbReference type="RefSeq" id="WP_051518201.1">
    <property type="nucleotide sequence ID" value="NZ_AWQS01000021.1"/>
</dbReference>
<dbReference type="GO" id="GO:0031460">
    <property type="term" value="P:glycine betaine transport"/>
    <property type="evidence" value="ECO:0007669"/>
    <property type="project" value="TreeGrafter"/>
</dbReference>
<dbReference type="GO" id="GO:0005275">
    <property type="term" value="F:amine transmembrane transporter activity"/>
    <property type="evidence" value="ECO:0007669"/>
    <property type="project" value="TreeGrafter"/>
</dbReference>
<organism evidence="9 10">
    <name type="scientific">Intrasporangium chromatireducens Q5-1</name>
    <dbReference type="NCBI Taxonomy" id="584657"/>
    <lineage>
        <taxon>Bacteria</taxon>
        <taxon>Bacillati</taxon>
        <taxon>Actinomycetota</taxon>
        <taxon>Actinomycetes</taxon>
        <taxon>Micrococcales</taxon>
        <taxon>Intrasporangiaceae</taxon>
        <taxon>Intrasporangium</taxon>
    </lineage>
</organism>
<dbReference type="InterPro" id="IPR000515">
    <property type="entry name" value="MetI-like"/>
</dbReference>
<protein>
    <submittedName>
        <fullName evidence="9">Glycine/betaine ABC transporter</fullName>
    </submittedName>
</protein>
<feature type="domain" description="ABC transmembrane type-1" evidence="8">
    <location>
        <begin position="87"/>
        <end position="266"/>
    </location>
</feature>
<dbReference type="Proteomes" id="UP000019494">
    <property type="component" value="Unassembled WGS sequence"/>
</dbReference>
<evidence type="ECO:0000313" key="9">
    <source>
        <dbReference type="EMBL" id="EWT07104.1"/>
    </source>
</evidence>
<dbReference type="OrthoDB" id="9815258at2"/>
<feature type="transmembrane region" description="Helical" evidence="7">
    <location>
        <begin position="134"/>
        <end position="161"/>
    </location>
</feature>
<comment type="subcellular location">
    <subcellularLocation>
        <location evidence="7">Cell membrane</location>
        <topology evidence="7">Multi-pass membrane protein</topology>
    </subcellularLocation>
    <subcellularLocation>
        <location evidence="1">Membrane</location>
        <topology evidence="1">Multi-pass membrane protein</topology>
    </subcellularLocation>
</comment>
<feature type="transmembrane region" description="Helical" evidence="7">
    <location>
        <begin position="213"/>
        <end position="239"/>
    </location>
</feature>
<dbReference type="AlphaFoldDB" id="W9GTA1"/>
<dbReference type="Gene3D" id="1.10.3720.10">
    <property type="entry name" value="MetI-like"/>
    <property type="match status" value="1"/>
</dbReference>
<evidence type="ECO:0000256" key="6">
    <source>
        <dbReference type="ARBA" id="ARBA00023136"/>
    </source>
</evidence>
<dbReference type="Pfam" id="PF00528">
    <property type="entry name" value="BPD_transp_1"/>
    <property type="match status" value="1"/>
</dbReference>
<reference evidence="10" key="1">
    <citation type="submission" date="2013-08" db="EMBL/GenBank/DDBJ databases">
        <title>Intrasporangium oryzae NRRL B-24470.</title>
        <authorList>
            <person name="Liu H."/>
            <person name="Wang G."/>
        </authorList>
    </citation>
    <scope>NUCLEOTIDE SEQUENCE [LARGE SCALE GENOMIC DNA]</scope>
    <source>
        <strain evidence="10">Q5-1</strain>
    </source>
</reference>
<dbReference type="FunFam" id="1.10.3720.10:FF:000001">
    <property type="entry name" value="Glycine betaine ABC transporter, permease"/>
    <property type="match status" value="1"/>
</dbReference>
<keyword evidence="2 7" id="KW-0813">Transport</keyword>
<comment type="caution">
    <text evidence="9">The sequence shown here is derived from an EMBL/GenBank/DDBJ whole genome shotgun (WGS) entry which is preliminary data.</text>
</comment>
<dbReference type="PANTHER" id="PTHR47737:SF1">
    <property type="entry name" value="GLYCINE BETAINE_PROLINE BETAINE TRANSPORT SYSTEM PERMEASE PROTEIN PROW"/>
    <property type="match status" value="1"/>
</dbReference>
<evidence type="ECO:0000256" key="3">
    <source>
        <dbReference type="ARBA" id="ARBA00022475"/>
    </source>
</evidence>
<dbReference type="GO" id="GO:0015226">
    <property type="term" value="F:carnitine transmembrane transporter activity"/>
    <property type="evidence" value="ECO:0007669"/>
    <property type="project" value="TreeGrafter"/>
</dbReference>
<evidence type="ECO:0000256" key="1">
    <source>
        <dbReference type="ARBA" id="ARBA00004141"/>
    </source>
</evidence>
<dbReference type="PATRIC" id="fig|584657.3.peg.921"/>
<evidence type="ECO:0000256" key="7">
    <source>
        <dbReference type="RuleBase" id="RU363032"/>
    </source>
</evidence>
<sequence>MPEFHIGDVVAAIITWLQDNMSGFFDGIAAVMQTLIDVVLAALTAPHPFVIVALAAALAFWARGIGFAVFSLLGLLLVDSMQLWGQTMETLAIVLVASIVAVLVGVPAGIWAARSSRASTVIRPVLDFMQTLPVFVYLIPAVFLFGIGVVPAVVATFIFAIPPGVRLTELGLRQVDPEMVEASIAFGAKPWQLLRQVQLPLAVPSIMAGINQVIMMALSMVVIAGMVGAGGLGAVVVQGISRLDIGVGFEGGLGVVFLAIFLDRLTSAFPRPRRRPRTEAIEALEPEAEPAPAAA</sequence>
<feature type="transmembrane region" description="Helical" evidence="7">
    <location>
        <begin position="49"/>
        <end position="78"/>
    </location>
</feature>
<keyword evidence="10" id="KW-1185">Reference proteome</keyword>
<keyword evidence="4 7" id="KW-0812">Transmembrane</keyword>
<feature type="transmembrane region" description="Helical" evidence="7">
    <location>
        <begin position="90"/>
        <end position="114"/>
    </location>
</feature>
<dbReference type="PANTHER" id="PTHR47737">
    <property type="entry name" value="GLYCINE BETAINE/PROLINE BETAINE TRANSPORT SYSTEM PERMEASE PROTEIN PROW"/>
    <property type="match status" value="1"/>
</dbReference>